<evidence type="ECO:0000313" key="7">
    <source>
        <dbReference type="EMBL" id="CAB9509543.1"/>
    </source>
</evidence>
<gene>
    <name evidence="7" type="ORF">SEMRO_394_G133770.1</name>
</gene>
<dbReference type="PROSITE" id="PS50199">
    <property type="entry name" value="ZF_RANBP2_2"/>
    <property type="match status" value="1"/>
</dbReference>
<feature type="compositionally biased region" description="Low complexity" evidence="5">
    <location>
        <begin position="174"/>
        <end position="194"/>
    </location>
</feature>
<protein>
    <recommendedName>
        <fullName evidence="6">RanBP2-type domain-containing protein</fullName>
    </recommendedName>
</protein>
<evidence type="ECO:0000256" key="2">
    <source>
        <dbReference type="ARBA" id="ARBA00022771"/>
    </source>
</evidence>
<organism evidence="7 8">
    <name type="scientific">Seminavis robusta</name>
    <dbReference type="NCBI Taxonomy" id="568900"/>
    <lineage>
        <taxon>Eukaryota</taxon>
        <taxon>Sar</taxon>
        <taxon>Stramenopiles</taxon>
        <taxon>Ochrophyta</taxon>
        <taxon>Bacillariophyta</taxon>
        <taxon>Bacillariophyceae</taxon>
        <taxon>Bacillariophycidae</taxon>
        <taxon>Naviculales</taxon>
        <taxon>Naviculaceae</taxon>
        <taxon>Seminavis</taxon>
    </lineage>
</organism>
<accession>A0A9N8HC69</accession>
<name>A0A9N8HC69_9STRA</name>
<keyword evidence="1" id="KW-0479">Metal-binding</keyword>
<keyword evidence="8" id="KW-1185">Reference proteome</keyword>
<evidence type="ECO:0000259" key="6">
    <source>
        <dbReference type="PROSITE" id="PS50199"/>
    </source>
</evidence>
<feature type="compositionally biased region" description="Pro residues" evidence="5">
    <location>
        <begin position="630"/>
        <end position="640"/>
    </location>
</feature>
<evidence type="ECO:0000256" key="1">
    <source>
        <dbReference type="ARBA" id="ARBA00022723"/>
    </source>
</evidence>
<feature type="compositionally biased region" description="Polar residues" evidence="5">
    <location>
        <begin position="287"/>
        <end position="296"/>
    </location>
</feature>
<dbReference type="PROSITE" id="PS01358">
    <property type="entry name" value="ZF_RANBP2_1"/>
    <property type="match status" value="1"/>
</dbReference>
<feature type="compositionally biased region" description="Low complexity" evidence="5">
    <location>
        <begin position="375"/>
        <end position="386"/>
    </location>
</feature>
<evidence type="ECO:0000256" key="5">
    <source>
        <dbReference type="SAM" id="MobiDB-lite"/>
    </source>
</evidence>
<feature type="compositionally biased region" description="Low complexity" evidence="5">
    <location>
        <begin position="303"/>
        <end position="319"/>
    </location>
</feature>
<dbReference type="Proteomes" id="UP001153069">
    <property type="component" value="Unassembled WGS sequence"/>
</dbReference>
<sequence length="762" mass="82807">MGRQPMHQPSPDNSAFFENCGSEELEIIIKRTVFDGGAEDAADPGEEVSIDNHDRSLRMSFGRWTTQDKATWACPDCTYVNAPLHLTCAVCGKARGHEEAMNASTSSQHTDNSWRTEHQPIAPVQESFVPDDYDPFLEQLQRERHAEVMELQQNILKQAALDLSVKSETSGRGAQAQNQYQQSSTYSTNTNTNTPKLEEEDRDSIFDNLSDKEAMELRKILNMNAGNSSEFLQSQRTSLTDSTVSTSASYTSANNYSRTAQQQQQQGMDDSVVSMPERGTRTDYRQRNNYSSSSANEMDRSLPARPRQSRRQQQGGRLASVIDDYDDVAGDDIMDDDILAKLAARSHGPPPGRRANRPSATRNADDDMPDLTGMTSSVNSSTTTTSQPGERPRSTASPRPNGAAGGSEVSVTNRVRRVTSGEDIDADTLIKIAASRGRTSTPHVQQSHTSTKSPARSPTRARPNSATRGNGVTRGRFPKNTPRERSPLRPNGASGEYETSLTNRVRRVQSGEDIDEDTLIKIAASRGRGPFPEQQSLTSAQSPERSPYQARPRSRSPASRGTVSPRSPKKRVLRVLSGDDMDDIDADTMIKIAEASGRGPVAPVQQSPSSPKRSPVRARGVSPDERSISPTPPVRVPPPSQNRGRSFGGPDLDEDIMIKIAAASGSQATTRQTADVAERATSPPLTEATSADEATSDNGGGEGDFGLEVIDASCSFHCEEKTHDQNGLILDAPPVKTGGKGSKVSLKKAAKGLLKQFRKKKQ</sequence>
<feature type="compositionally biased region" description="Polar residues" evidence="5">
    <location>
        <begin position="232"/>
        <end position="244"/>
    </location>
</feature>
<feature type="compositionally biased region" description="Low complexity" evidence="5">
    <location>
        <begin position="600"/>
        <end position="611"/>
    </location>
</feature>
<feature type="region of interest" description="Disordered" evidence="5">
    <location>
        <begin position="168"/>
        <end position="203"/>
    </location>
</feature>
<reference evidence="7" key="1">
    <citation type="submission" date="2020-06" db="EMBL/GenBank/DDBJ databases">
        <authorList>
            <consortium name="Plant Systems Biology data submission"/>
        </authorList>
    </citation>
    <scope>NUCLEOTIDE SEQUENCE</scope>
    <source>
        <strain evidence="7">D6</strain>
    </source>
</reference>
<comment type="caution">
    <text evidence="7">The sequence shown here is derived from an EMBL/GenBank/DDBJ whole genome shotgun (WGS) entry which is preliminary data.</text>
</comment>
<feature type="region of interest" description="Disordered" evidence="5">
    <location>
        <begin position="343"/>
        <end position="420"/>
    </location>
</feature>
<evidence type="ECO:0000256" key="4">
    <source>
        <dbReference type="PROSITE-ProRule" id="PRU00322"/>
    </source>
</evidence>
<dbReference type="InterPro" id="IPR036443">
    <property type="entry name" value="Znf_RanBP2_sf"/>
</dbReference>
<dbReference type="Gene3D" id="2.30.30.380">
    <property type="entry name" value="Zn-finger domain of Sec23/24"/>
    <property type="match status" value="1"/>
</dbReference>
<feature type="domain" description="RanBP2-type" evidence="6">
    <location>
        <begin position="68"/>
        <end position="97"/>
    </location>
</feature>
<feature type="compositionally biased region" description="Polar residues" evidence="5">
    <location>
        <begin position="664"/>
        <end position="673"/>
    </location>
</feature>
<keyword evidence="2 4" id="KW-0863">Zinc-finger</keyword>
<feature type="compositionally biased region" description="Polar residues" evidence="5">
    <location>
        <begin position="683"/>
        <end position="697"/>
    </location>
</feature>
<proteinExistence type="predicted"/>
<dbReference type="EMBL" id="CAICTM010000393">
    <property type="protein sequence ID" value="CAB9509543.1"/>
    <property type="molecule type" value="Genomic_DNA"/>
</dbReference>
<dbReference type="SUPFAM" id="SSF90209">
    <property type="entry name" value="Ran binding protein zinc finger-like"/>
    <property type="match status" value="1"/>
</dbReference>
<feature type="compositionally biased region" description="Low complexity" evidence="5">
    <location>
        <begin position="245"/>
        <end position="266"/>
    </location>
</feature>
<feature type="compositionally biased region" description="Polar residues" evidence="5">
    <location>
        <begin position="533"/>
        <end position="544"/>
    </location>
</feature>
<evidence type="ECO:0000256" key="3">
    <source>
        <dbReference type="ARBA" id="ARBA00022833"/>
    </source>
</evidence>
<dbReference type="InterPro" id="IPR001876">
    <property type="entry name" value="Znf_RanBP2"/>
</dbReference>
<feature type="region of interest" description="Disordered" evidence="5">
    <location>
        <begin position="232"/>
        <end position="323"/>
    </location>
</feature>
<dbReference type="AlphaFoldDB" id="A0A9N8HC69"/>
<feature type="compositionally biased region" description="Low complexity" evidence="5">
    <location>
        <begin position="545"/>
        <end position="560"/>
    </location>
</feature>
<feature type="region of interest" description="Disordered" evidence="5">
    <location>
        <begin position="435"/>
        <end position="705"/>
    </location>
</feature>
<dbReference type="GO" id="GO:0008270">
    <property type="term" value="F:zinc ion binding"/>
    <property type="evidence" value="ECO:0007669"/>
    <property type="project" value="UniProtKB-KW"/>
</dbReference>
<keyword evidence="3" id="KW-0862">Zinc</keyword>
<feature type="compositionally biased region" description="Polar residues" evidence="5">
    <location>
        <begin position="437"/>
        <end position="470"/>
    </location>
</feature>
<evidence type="ECO:0000313" key="8">
    <source>
        <dbReference type="Proteomes" id="UP001153069"/>
    </source>
</evidence>